<protein>
    <submittedName>
        <fullName evidence="2">NR LBD domain-containing protein</fullName>
    </submittedName>
</protein>
<dbReference type="Proteomes" id="UP000095286">
    <property type="component" value="Unplaced"/>
</dbReference>
<dbReference type="WBParaSite" id="RSKR_0000994700.1">
    <property type="protein sequence ID" value="RSKR_0000994700.1"/>
    <property type="gene ID" value="RSKR_0000994700"/>
</dbReference>
<organism evidence="1 2">
    <name type="scientific">Rhabditophanes sp. KR3021</name>
    <dbReference type="NCBI Taxonomy" id="114890"/>
    <lineage>
        <taxon>Eukaryota</taxon>
        <taxon>Metazoa</taxon>
        <taxon>Ecdysozoa</taxon>
        <taxon>Nematoda</taxon>
        <taxon>Chromadorea</taxon>
        <taxon>Rhabditida</taxon>
        <taxon>Tylenchina</taxon>
        <taxon>Panagrolaimomorpha</taxon>
        <taxon>Strongyloidoidea</taxon>
        <taxon>Alloionematidae</taxon>
        <taxon>Rhabditophanes</taxon>
    </lineage>
</organism>
<accession>A0AC35UC42</accession>
<evidence type="ECO:0000313" key="2">
    <source>
        <dbReference type="WBParaSite" id="RSKR_0000994700.1"/>
    </source>
</evidence>
<name>A0AC35UC42_9BILA</name>
<evidence type="ECO:0000313" key="1">
    <source>
        <dbReference type="Proteomes" id="UP000095286"/>
    </source>
</evidence>
<reference evidence="2" key="1">
    <citation type="submission" date="2016-11" db="UniProtKB">
        <authorList>
            <consortium name="WormBaseParasite"/>
        </authorList>
    </citation>
    <scope>IDENTIFICATION</scope>
    <source>
        <strain evidence="2">KR3021</strain>
    </source>
</reference>
<proteinExistence type="predicted"/>
<sequence length="322" mass="37419">MASQEEAGAEESCLRKSIASTFSKDIRISGMHIHYDKSHLLTKIKNIIRGPYKPIPNVSNPPILQSLAYGLSELLAELNRTRKEEVVITKTLDFKKYVIFHEKSAILLAKALTHSIDYCQHSDRDRALLFNSVWPVFFNFERIWSSIFVFGSQNRNIIFFDDTQAFDEQFASLSEQDLPAESVKEMFQLFGSCNEFLLKSLYLPLKELVVEEDPIEFAYLIYQFMYGINELEELSPSGREIQKKVMKCISNELHNHYTFTKNLDNYSYRLSEIMKTGSRALTYVRMKSEVILAARIFRLMDSTSLYFEKMDLSHPGLIYLMQ</sequence>